<evidence type="ECO:0000256" key="3">
    <source>
        <dbReference type="ARBA" id="ARBA00022771"/>
    </source>
</evidence>
<evidence type="ECO:0000259" key="7">
    <source>
        <dbReference type="PROSITE" id="PS50966"/>
    </source>
</evidence>
<dbReference type="Pfam" id="PF10551">
    <property type="entry name" value="MULE"/>
    <property type="match status" value="1"/>
</dbReference>
<evidence type="ECO:0000256" key="1">
    <source>
        <dbReference type="ARBA" id="ARBA00005889"/>
    </source>
</evidence>
<gene>
    <name evidence="8" type="primary">LOC125550201</name>
</gene>
<protein>
    <recommendedName>
        <fullName evidence="7">SWIM-type domain-containing protein</fullName>
    </recommendedName>
</protein>
<dbReference type="RefSeq" id="XP_048569100.1">
    <property type="nucleotide sequence ID" value="XM_048713143.1"/>
</dbReference>
<name>A0A8R7Q0W4_TRIUA</name>
<feature type="compositionally biased region" description="Low complexity" evidence="6">
    <location>
        <begin position="1004"/>
        <end position="1022"/>
    </location>
</feature>
<dbReference type="Pfam" id="PF03101">
    <property type="entry name" value="FAR1"/>
    <property type="match status" value="1"/>
</dbReference>
<keyword evidence="9" id="KW-1185">Reference proteome</keyword>
<feature type="compositionally biased region" description="Polar residues" evidence="6">
    <location>
        <begin position="945"/>
        <end position="956"/>
    </location>
</feature>
<dbReference type="Pfam" id="PF04434">
    <property type="entry name" value="SWIM"/>
    <property type="match status" value="1"/>
</dbReference>
<dbReference type="PANTHER" id="PTHR31669">
    <property type="entry name" value="PROTEIN FAR1-RELATED SEQUENCE 10-RELATED"/>
    <property type="match status" value="1"/>
</dbReference>
<proteinExistence type="inferred from homology"/>
<feature type="region of interest" description="Disordered" evidence="6">
    <location>
        <begin position="121"/>
        <end position="144"/>
    </location>
</feature>
<organism evidence="8 9">
    <name type="scientific">Triticum urartu</name>
    <name type="common">Red wild einkorn</name>
    <name type="synonym">Crithodium urartu</name>
    <dbReference type="NCBI Taxonomy" id="4572"/>
    <lineage>
        <taxon>Eukaryota</taxon>
        <taxon>Viridiplantae</taxon>
        <taxon>Streptophyta</taxon>
        <taxon>Embryophyta</taxon>
        <taxon>Tracheophyta</taxon>
        <taxon>Spermatophyta</taxon>
        <taxon>Magnoliopsida</taxon>
        <taxon>Liliopsida</taxon>
        <taxon>Poales</taxon>
        <taxon>Poaceae</taxon>
        <taxon>BOP clade</taxon>
        <taxon>Pooideae</taxon>
        <taxon>Triticodae</taxon>
        <taxon>Triticeae</taxon>
        <taxon>Triticinae</taxon>
        <taxon>Triticum</taxon>
    </lineage>
</organism>
<evidence type="ECO:0000313" key="9">
    <source>
        <dbReference type="Proteomes" id="UP000015106"/>
    </source>
</evidence>
<dbReference type="InterPro" id="IPR031052">
    <property type="entry name" value="FHY3/FAR1"/>
</dbReference>
<dbReference type="Proteomes" id="UP000015106">
    <property type="component" value="Chromosome 4"/>
</dbReference>
<feature type="compositionally biased region" description="Polar residues" evidence="6">
    <location>
        <begin position="836"/>
        <end position="860"/>
    </location>
</feature>
<feature type="domain" description="SWIM-type" evidence="7">
    <location>
        <begin position="572"/>
        <end position="620"/>
    </location>
</feature>
<reference evidence="8" key="3">
    <citation type="submission" date="2022-06" db="UniProtKB">
        <authorList>
            <consortium name="EnsemblPlants"/>
        </authorList>
    </citation>
    <scope>IDENTIFICATION</scope>
</reference>
<comment type="similarity">
    <text evidence="1">Belongs to the FHY3/FAR1 family.</text>
</comment>
<dbReference type="PROSITE" id="PS50966">
    <property type="entry name" value="ZF_SWIM"/>
    <property type="match status" value="1"/>
</dbReference>
<feature type="compositionally biased region" description="Acidic residues" evidence="6">
    <location>
        <begin position="1050"/>
        <end position="1076"/>
    </location>
</feature>
<keyword evidence="2" id="KW-0479">Metal-binding</keyword>
<sequence>MERVAAGSSEQGTPDSEMGDGDNDSVGYGTEMELDASAPAPASAYPARPSVHDGVDPFEGMEFDDEEDAWTFYNLYAHRVGFSTRISVMHRSRRDGSIMSRQFVCAKEGFRTYRGKHEQAAALASSPGAPAGADDGGRGARRTRAVTRVGCKAMIRVKKQDGGKWAITKLETAHNHPLVPQNQAHCLRPHKPLSECGKQRSSSSYGVRRNGGMFLAIEPAPPPPPPTPPVPQTGIIPQPAVVPHYIGDGIGNATRVILDYVKRMQAEDPAFFYAMQFVEGHPVGNVFWSDARARTAYKDFGDAVFLDDHCKRSKYELPLVTFTGVNHHCQPVLFGCAVVRDNSEASFAWLFETLLLAMSGQHPVSLTTEYDGAIQSAVHKVLPHTRHRFCRWHILNEAQCKLSDFLNAFPSLYDDLVNCINMSDTIDEFEANWEALISKVGSGHNEWLDSMYNCRQQWVPVYLRDTFFGDEPSRQGCMSRSSFFESHITAKTNSQSFIQHYEKALDSCYEREVKEEFETKYSLPDIKTPSPIEKQGADLYTRTLFLRFQQELIGASVSTLEVAEQDGKACTYKVTTSQGSEKPRMVQFNSSECSAKCTCQMFECLGIVCRHILTVFGAQGVSALPSQYIMKRWTKNATDRSSDKKPDEVIRVKELKEEQRSTVEDGEQSQTWRYNSLCREALRYAEEGASSAEVYIVAMQALQEAANKVNMAKRGIGQVAAPLAVMPITAQLPECSGKIQDSFGQQKKRKRNSNNSRENSTPNQFMHMQQPSNYLFVGPSTSGGSQGPSQLVAAIPVSSCAQHGETSGAHNSTDGNMATASVAVDKFHGFSDRDASTTAPSSGNVVQAGETKSSGVASQINESHELSQANGNKGSSVNSTASPQLVTVPIGFCLPSMDKNKMSTAGMNSTNSGGMMNNGNASFDLRQCQSSAQVPATHSEAKTLAENTDSRATTADNSSIRAAAIAAGARIASPSDAASIIKAAQSKDAIHIRPGESLPNQLKPLAPRPLSSLAPASAPSSAQHLQQPGQNSFGDSTAAKEAIFGSTDGSDGDEYEDEDTDDDDDEGLTGDEGEQE</sequence>
<dbReference type="InterPro" id="IPR007527">
    <property type="entry name" value="Znf_SWIM"/>
</dbReference>
<feature type="region of interest" description="Disordered" evidence="6">
    <location>
        <begin position="833"/>
        <end position="860"/>
    </location>
</feature>
<accession>A0A8R7Q0W4</accession>
<dbReference type="GeneID" id="125550201"/>
<evidence type="ECO:0000256" key="4">
    <source>
        <dbReference type="ARBA" id="ARBA00022833"/>
    </source>
</evidence>
<dbReference type="GO" id="GO:0008270">
    <property type="term" value="F:zinc ion binding"/>
    <property type="evidence" value="ECO:0007669"/>
    <property type="project" value="UniProtKB-KW"/>
</dbReference>
<dbReference type="EnsemblPlants" id="TuG1812G0400000184.01.T01">
    <property type="protein sequence ID" value="TuG1812G0400000184.01.T01"/>
    <property type="gene ID" value="TuG1812G0400000184.01"/>
</dbReference>
<dbReference type="PANTHER" id="PTHR31669:SF225">
    <property type="entry name" value="OS03G0655600 PROTEIN"/>
    <property type="match status" value="1"/>
</dbReference>
<feature type="region of interest" description="Disordered" evidence="6">
    <location>
        <begin position="992"/>
        <end position="1076"/>
    </location>
</feature>
<evidence type="ECO:0000313" key="8">
    <source>
        <dbReference type="EnsemblPlants" id="TuG1812G0400000184.01.T01"/>
    </source>
</evidence>
<dbReference type="InterPro" id="IPR006564">
    <property type="entry name" value="Znf_PMZ"/>
</dbReference>
<dbReference type="OrthoDB" id="1927586at2759"/>
<evidence type="ECO:0000256" key="2">
    <source>
        <dbReference type="ARBA" id="ARBA00022723"/>
    </source>
</evidence>
<keyword evidence="4" id="KW-0862">Zinc</keyword>
<keyword evidence="3 5" id="KW-0863">Zinc-finger</keyword>
<evidence type="ECO:0000256" key="5">
    <source>
        <dbReference type="PROSITE-ProRule" id="PRU00325"/>
    </source>
</evidence>
<feature type="compositionally biased region" description="Low complexity" evidence="6">
    <location>
        <begin position="121"/>
        <end position="133"/>
    </location>
</feature>
<dbReference type="InterPro" id="IPR004330">
    <property type="entry name" value="FAR1_DNA_bnd_dom"/>
</dbReference>
<evidence type="ECO:0000256" key="6">
    <source>
        <dbReference type="SAM" id="MobiDB-lite"/>
    </source>
</evidence>
<dbReference type="SMART" id="SM00575">
    <property type="entry name" value="ZnF_PMZ"/>
    <property type="match status" value="1"/>
</dbReference>
<feature type="region of interest" description="Disordered" evidence="6">
    <location>
        <begin position="741"/>
        <end position="767"/>
    </location>
</feature>
<dbReference type="GO" id="GO:0006355">
    <property type="term" value="P:regulation of DNA-templated transcription"/>
    <property type="evidence" value="ECO:0007669"/>
    <property type="project" value="InterPro"/>
</dbReference>
<dbReference type="KEGG" id="tua:125550201"/>
<dbReference type="AlphaFoldDB" id="A0A8R7Q0W4"/>
<reference evidence="9" key="1">
    <citation type="journal article" date="2013" name="Nature">
        <title>Draft genome of the wheat A-genome progenitor Triticum urartu.</title>
        <authorList>
            <person name="Ling H.Q."/>
            <person name="Zhao S."/>
            <person name="Liu D."/>
            <person name="Wang J."/>
            <person name="Sun H."/>
            <person name="Zhang C."/>
            <person name="Fan H."/>
            <person name="Li D."/>
            <person name="Dong L."/>
            <person name="Tao Y."/>
            <person name="Gao C."/>
            <person name="Wu H."/>
            <person name="Li Y."/>
            <person name="Cui Y."/>
            <person name="Guo X."/>
            <person name="Zheng S."/>
            <person name="Wang B."/>
            <person name="Yu K."/>
            <person name="Liang Q."/>
            <person name="Yang W."/>
            <person name="Lou X."/>
            <person name="Chen J."/>
            <person name="Feng M."/>
            <person name="Jian J."/>
            <person name="Zhang X."/>
            <person name="Luo G."/>
            <person name="Jiang Y."/>
            <person name="Liu J."/>
            <person name="Wang Z."/>
            <person name="Sha Y."/>
            <person name="Zhang B."/>
            <person name="Wu H."/>
            <person name="Tang D."/>
            <person name="Shen Q."/>
            <person name="Xue P."/>
            <person name="Zou S."/>
            <person name="Wang X."/>
            <person name="Liu X."/>
            <person name="Wang F."/>
            <person name="Yang Y."/>
            <person name="An X."/>
            <person name="Dong Z."/>
            <person name="Zhang K."/>
            <person name="Zhang X."/>
            <person name="Luo M.C."/>
            <person name="Dvorak J."/>
            <person name="Tong Y."/>
            <person name="Wang J."/>
            <person name="Yang H."/>
            <person name="Li Z."/>
            <person name="Wang D."/>
            <person name="Zhang A."/>
            <person name="Wang J."/>
        </authorList>
    </citation>
    <scope>NUCLEOTIDE SEQUENCE</scope>
    <source>
        <strain evidence="9">cv. G1812</strain>
    </source>
</reference>
<dbReference type="InterPro" id="IPR018289">
    <property type="entry name" value="MULE_transposase_dom"/>
</dbReference>
<feature type="region of interest" description="Disordered" evidence="6">
    <location>
        <begin position="1"/>
        <end position="51"/>
    </location>
</feature>
<feature type="compositionally biased region" description="Polar residues" evidence="6">
    <location>
        <begin position="1023"/>
        <end position="1035"/>
    </location>
</feature>
<feature type="region of interest" description="Disordered" evidence="6">
    <location>
        <begin position="929"/>
        <end position="956"/>
    </location>
</feature>
<dbReference type="Gramene" id="TuG1812G0400000184.01.T01">
    <property type="protein sequence ID" value="TuG1812G0400000184.01.T01"/>
    <property type="gene ID" value="TuG1812G0400000184.01"/>
</dbReference>
<reference evidence="8" key="2">
    <citation type="submission" date="2018-03" db="EMBL/GenBank/DDBJ databases">
        <title>The Triticum urartu genome reveals the dynamic nature of wheat genome evolution.</title>
        <authorList>
            <person name="Ling H."/>
            <person name="Ma B."/>
            <person name="Shi X."/>
            <person name="Liu H."/>
            <person name="Dong L."/>
            <person name="Sun H."/>
            <person name="Cao Y."/>
            <person name="Gao Q."/>
            <person name="Zheng S."/>
            <person name="Li Y."/>
            <person name="Yu Y."/>
            <person name="Du H."/>
            <person name="Qi M."/>
            <person name="Li Y."/>
            <person name="Yu H."/>
            <person name="Cui Y."/>
            <person name="Wang N."/>
            <person name="Chen C."/>
            <person name="Wu H."/>
            <person name="Zhao Y."/>
            <person name="Zhang J."/>
            <person name="Li Y."/>
            <person name="Zhou W."/>
            <person name="Zhang B."/>
            <person name="Hu W."/>
            <person name="Eijk M."/>
            <person name="Tang J."/>
            <person name="Witsenboer H."/>
            <person name="Zhao S."/>
            <person name="Li Z."/>
            <person name="Zhang A."/>
            <person name="Wang D."/>
            <person name="Liang C."/>
        </authorList>
    </citation>
    <scope>NUCLEOTIDE SEQUENCE [LARGE SCALE GENOMIC DNA]</scope>
    <source>
        <strain evidence="8">cv. G1812</strain>
    </source>
</reference>
<feature type="compositionally biased region" description="Low complexity" evidence="6">
    <location>
        <begin position="36"/>
        <end position="49"/>
    </location>
</feature>